<dbReference type="AlphaFoldDB" id="A0A9Q1FZV0"/>
<dbReference type="Proteomes" id="UP001152622">
    <property type="component" value="Chromosome 3"/>
</dbReference>
<organism evidence="3 4">
    <name type="scientific">Synaphobranchus kaupii</name>
    <name type="common">Kaup's arrowtooth eel</name>
    <dbReference type="NCBI Taxonomy" id="118154"/>
    <lineage>
        <taxon>Eukaryota</taxon>
        <taxon>Metazoa</taxon>
        <taxon>Chordata</taxon>
        <taxon>Craniata</taxon>
        <taxon>Vertebrata</taxon>
        <taxon>Euteleostomi</taxon>
        <taxon>Actinopterygii</taxon>
        <taxon>Neopterygii</taxon>
        <taxon>Teleostei</taxon>
        <taxon>Anguilliformes</taxon>
        <taxon>Synaphobranchidae</taxon>
        <taxon>Synaphobranchus</taxon>
    </lineage>
</organism>
<protein>
    <submittedName>
        <fullName evidence="3">Uncharacterized protein</fullName>
    </submittedName>
</protein>
<comment type="caution">
    <text evidence="3">The sequence shown here is derived from an EMBL/GenBank/DDBJ whole genome shotgun (WGS) entry which is preliminary data.</text>
</comment>
<dbReference type="EMBL" id="JAINUF010000003">
    <property type="protein sequence ID" value="KAJ8370333.1"/>
    <property type="molecule type" value="Genomic_DNA"/>
</dbReference>
<feature type="chain" id="PRO_5040127831" evidence="2">
    <location>
        <begin position="19"/>
        <end position="192"/>
    </location>
</feature>
<proteinExistence type="predicted"/>
<keyword evidence="4" id="KW-1185">Reference proteome</keyword>
<feature type="signal peptide" evidence="2">
    <location>
        <begin position="1"/>
        <end position="18"/>
    </location>
</feature>
<keyword evidence="2" id="KW-0732">Signal</keyword>
<reference evidence="3" key="1">
    <citation type="journal article" date="2023" name="Science">
        <title>Genome structures resolve the early diversification of teleost fishes.</title>
        <authorList>
            <person name="Parey E."/>
            <person name="Louis A."/>
            <person name="Montfort J."/>
            <person name="Bouchez O."/>
            <person name="Roques C."/>
            <person name="Iampietro C."/>
            <person name="Lluch J."/>
            <person name="Castinel A."/>
            <person name="Donnadieu C."/>
            <person name="Desvignes T."/>
            <person name="Floi Bucao C."/>
            <person name="Jouanno E."/>
            <person name="Wen M."/>
            <person name="Mejri S."/>
            <person name="Dirks R."/>
            <person name="Jansen H."/>
            <person name="Henkel C."/>
            <person name="Chen W.J."/>
            <person name="Zahm M."/>
            <person name="Cabau C."/>
            <person name="Klopp C."/>
            <person name="Thompson A.W."/>
            <person name="Robinson-Rechavi M."/>
            <person name="Braasch I."/>
            <person name="Lecointre G."/>
            <person name="Bobe J."/>
            <person name="Postlethwait J.H."/>
            <person name="Berthelot C."/>
            <person name="Roest Crollius H."/>
            <person name="Guiguen Y."/>
        </authorList>
    </citation>
    <scope>NUCLEOTIDE SEQUENCE</scope>
    <source>
        <strain evidence="3">WJC10195</strain>
    </source>
</reference>
<feature type="compositionally biased region" description="Basic and acidic residues" evidence="1">
    <location>
        <begin position="120"/>
        <end position="143"/>
    </location>
</feature>
<evidence type="ECO:0000256" key="2">
    <source>
        <dbReference type="SAM" id="SignalP"/>
    </source>
</evidence>
<evidence type="ECO:0000313" key="3">
    <source>
        <dbReference type="EMBL" id="KAJ8370333.1"/>
    </source>
</evidence>
<feature type="region of interest" description="Disordered" evidence="1">
    <location>
        <begin position="112"/>
        <end position="162"/>
    </location>
</feature>
<gene>
    <name evidence="3" type="ORF">SKAU_G00103610</name>
</gene>
<sequence length="192" mass="20967">MPGLISYLLLVGLALAGAFPTITETEDLTPSVDDFDLVNYESDLFPELVDENTSDFDDFEIADGVYESVEGDVGAGSFKFIPGGVKLLSEGSGLPEHEAEEQRWYDEFGGGLSEAETPAVDEHGRALPGREEDHTERTDRTNDEPASYGDVATPRAGVEEDGRLQKLSGKVLLEPAKRNLWLRHYAPDHTAP</sequence>
<evidence type="ECO:0000256" key="1">
    <source>
        <dbReference type="SAM" id="MobiDB-lite"/>
    </source>
</evidence>
<name>A0A9Q1FZV0_SYNKA</name>
<evidence type="ECO:0000313" key="4">
    <source>
        <dbReference type="Proteomes" id="UP001152622"/>
    </source>
</evidence>
<accession>A0A9Q1FZV0</accession>